<dbReference type="OrthoDB" id="2789670at2759"/>
<dbReference type="EMBL" id="KL198024">
    <property type="protein sequence ID" value="KDQ17442.1"/>
    <property type="molecule type" value="Genomic_DNA"/>
</dbReference>
<keyword evidence="6 10" id="KW-0560">Oxidoreductase</keyword>
<evidence type="ECO:0000256" key="5">
    <source>
        <dbReference type="ARBA" id="ARBA00022723"/>
    </source>
</evidence>
<dbReference type="CDD" id="cd11065">
    <property type="entry name" value="CYP64-like"/>
    <property type="match status" value="1"/>
</dbReference>
<dbReference type="Gene3D" id="1.10.630.10">
    <property type="entry name" value="Cytochrome P450"/>
    <property type="match status" value="1"/>
</dbReference>
<dbReference type="InterPro" id="IPR017972">
    <property type="entry name" value="Cyt_P450_CS"/>
</dbReference>
<dbReference type="Pfam" id="PF00067">
    <property type="entry name" value="p450"/>
    <property type="match status" value="1"/>
</dbReference>
<evidence type="ECO:0000256" key="8">
    <source>
        <dbReference type="ARBA" id="ARBA00023033"/>
    </source>
</evidence>
<dbReference type="InterPro" id="IPR002401">
    <property type="entry name" value="Cyt_P450_E_grp-I"/>
</dbReference>
<evidence type="ECO:0000256" key="2">
    <source>
        <dbReference type="ARBA" id="ARBA00005179"/>
    </source>
</evidence>
<dbReference type="GO" id="GO:0004497">
    <property type="term" value="F:monooxygenase activity"/>
    <property type="evidence" value="ECO:0007669"/>
    <property type="project" value="UniProtKB-KW"/>
</dbReference>
<evidence type="ECO:0000256" key="7">
    <source>
        <dbReference type="ARBA" id="ARBA00023004"/>
    </source>
</evidence>
<dbReference type="InterPro" id="IPR050364">
    <property type="entry name" value="Cytochrome_P450_fung"/>
</dbReference>
<comment type="pathway">
    <text evidence="2">Secondary metabolite biosynthesis.</text>
</comment>
<dbReference type="PROSITE" id="PS00086">
    <property type="entry name" value="CYTOCHROME_P450"/>
    <property type="match status" value="1"/>
</dbReference>
<dbReference type="STRING" id="930990.A0A067MZX8"/>
<evidence type="ECO:0000256" key="10">
    <source>
        <dbReference type="RuleBase" id="RU000461"/>
    </source>
</evidence>
<sequence>MFYWAYAAASLLAVAAALTIEIFRRSRNTKSNPRCLPPPPGPKADPLIGHARHFPAETPWIKFAEWKKPFGDILYLHALGNNIIVLNSYTAARDLLGKKSIYSDRPELPFLELVGLGRSIVLSKYNDMWRRHRKLMYTFMQKSAIEVCWTEQQNAARAYLNMLLDSPKDFSDNARLMAGKLIMSTIYGIQVESSQNQFIVYAERIMDLAKYASPGAAYVNIFPILKYVPSWFPGAKFKKEAKRLRALVESMMDHPFQRVKSDRSTGAAVSSFTSQLLEDVDANEEDIKWVTGAMYGAGVDTISESIISFILAMASYPGVQKRAQEEIDRVVGTDRLPKFEDRPSLPYVECLFKENLRWYPVTPIGAPHRVTEDDYYEGYWIPAGSTVLGNTWAMSRDESVYKDADTFSPERFESKNGEIVLDPQEFVFGFGRRSCAGLHFADASLYIAIVYILATFDISKSKDENGVEIEPKKGYAPGLVGHLEPFECSITPRSARAAALIRGE</sequence>
<dbReference type="AlphaFoldDB" id="A0A067MZX8"/>
<comment type="cofactor">
    <cofactor evidence="1 9">
        <name>heme</name>
        <dbReference type="ChEBI" id="CHEBI:30413"/>
    </cofactor>
</comment>
<dbReference type="HOGENOM" id="CLU_001570_2_3_1"/>
<evidence type="ECO:0000313" key="12">
    <source>
        <dbReference type="Proteomes" id="UP000027195"/>
    </source>
</evidence>
<dbReference type="InterPro" id="IPR001128">
    <property type="entry name" value="Cyt_P450"/>
</dbReference>
<keyword evidence="5 9" id="KW-0479">Metal-binding</keyword>
<evidence type="ECO:0000256" key="9">
    <source>
        <dbReference type="PIRSR" id="PIRSR602401-1"/>
    </source>
</evidence>
<accession>A0A067MZX8</accession>
<reference evidence="12" key="1">
    <citation type="journal article" date="2014" name="Proc. Natl. Acad. Sci. U.S.A.">
        <title>Extensive sampling of basidiomycete genomes demonstrates inadequacy of the white-rot/brown-rot paradigm for wood decay fungi.</title>
        <authorList>
            <person name="Riley R."/>
            <person name="Salamov A.A."/>
            <person name="Brown D.W."/>
            <person name="Nagy L.G."/>
            <person name="Floudas D."/>
            <person name="Held B.W."/>
            <person name="Levasseur A."/>
            <person name="Lombard V."/>
            <person name="Morin E."/>
            <person name="Otillar R."/>
            <person name="Lindquist E.A."/>
            <person name="Sun H."/>
            <person name="LaButti K.M."/>
            <person name="Schmutz J."/>
            <person name="Jabbour D."/>
            <person name="Luo H."/>
            <person name="Baker S.E."/>
            <person name="Pisabarro A.G."/>
            <person name="Walton J.D."/>
            <person name="Blanchette R.A."/>
            <person name="Henrissat B."/>
            <person name="Martin F."/>
            <person name="Cullen D."/>
            <person name="Hibbett D.S."/>
            <person name="Grigoriev I.V."/>
        </authorList>
    </citation>
    <scope>NUCLEOTIDE SEQUENCE [LARGE SCALE GENOMIC DNA]</scope>
    <source>
        <strain evidence="12">FD-172 SS1</strain>
    </source>
</reference>
<name>A0A067MZX8_BOTB1</name>
<dbReference type="PRINTS" id="PR00463">
    <property type="entry name" value="EP450I"/>
</dbReference>
<dbReference type="GO" id="GO:0020037">
    <property type="term" value="F:heme binding"/>
    <property type="evidence" value="ECO:0007669"/>
    <property type="project" value="InterPro"/>
</dbReference>
<evidence type="ECO:0000256" key="6">
    <source>
        <dbReference type="ARBA" id="ARBA00023002"/>
    </source>
</evidence>
<gene>
    <name evidence="11" type="ORF">BOTBODRAFT_172482</name>
</gene>
<keyword evidence="4 9" id="KW-0349">Heme</keyword>
<evidence type="ECO:0000313" key="11">
    <source>
        <dbReference type="EMBL" id="KDQ17442.1"/>
    </source>
</evidence>
<dbReference type="InterPro" id="IPR036396">
    <property type="entry name" value="Cyt_P450_sf"/>
</dbReference>
<protein>
    <recommendedName>
        <fullName evidence="13">Cytochrome P450</fullName>
    </recommendedName>
</protein>
<evidence type="ECO:0008006" key="13">
    <source>
        <dbReference type="Google" id="ProtNLM"/>
    </source>
</evidence>
<dbReference type="GO" id="GO:0016705">
    <property type="term" value="F:oxidoreductase activity, acting on paired donors, with incorporation or reduction of molecular oxygen"/>
    <property type="evidence" value="ECO:0007669"/>
    <property type="project" value="InterPro"/>
</dbReference>
<dbReference type="InParanoid" id="A0A067MZX8"/>
<keyword evidence="12" id="KW-1185">Reference proteome</keyword>
<dbReference type="PANTHER" id="PTHR46300">
    <property type="entry name" value="P450, PUTATIVE (EUROFUNG)-RELATED-RELATED"/>
    <property type="match status" value="1"/>
</dbReference>
<dbReference type="PRINTS" id="PR00385">
    <property type="entry name" value="P450"/>
</dbReference>
<keyword evidence="7 9" id="KW-0408">Iron</keyword>
<dbReference type="Proteomes" id="UP000027195">
    <property type="component" value="Unassembled WGS sequence"/>
</dbReference>
<evidence type="ECO:0000256" key="4">
    <source>
        <dbReference type="ARBA" id="ARBA00022617"/>
    </source>
</evidence>
<evidence type="ECO:0000256" key="3">
    <source>
        <dbReference type="ARBA" id="ARBA00010617"/>
    </source>
</evidence>
<evidence type="ECO:0000256" key="1">
    <source>
        <dbReference type="ARBA" id="ARBA00001971"/>
    </source>
</evidence>
<comment type="similarity">
    <text evidence="3 10">Belongs to the cytochrome P450 family.</text>
</comment>
<dbReference type="SUPFAM" id="SSF48264">
    <property type="entry name" value="Cytochrome P450"/>
    <property type="match status" value="1"/>
</dbReference>
<feature type="binding site" description="axial binding residue" evidence="9">
    <location>
        <position position="435"/>
    </location>
    <ligand>
        <name>heme</name>
        <dbReference type="ChEBI" id="CHEBI:30413"/>
    </ligand>
    <ligandPart>
        <name>Fe</name>
        <dbReference type="ChEBI" id="CHEBI:18248"/>
    </ligandPart>
</feature>
<proteinExistence type="inferred from homology"/>
<organism evidence="11 12">
    <name type="scientific">Botryobasidium botryosum (strain FD-172 SS1)</name>
    <dbReference type="NCBI Taxonomy" id="930990"/>
    <lineage>
        <taxon>Eukaryota</taxon>
        <taxon>Fungi</taxon>
        <taxon>Dikarya</taxon>
        <taxon>Basidiomycota</taxon>
        <taxon>Agaricomycotina</taxon>
        <taxon>Agaricomycetes</taxon>
        <taxon>Cantharellales</taxon>
        <taxon>Botryobasidiaceae</taxon>
        <taxon>Botryobasidium</taxon>
    </lineage>
</organism>
<dbReference type="PANTHER" id="PTHR46300:SF7">
    <property type="entry name" value="P450, PUTATIVE (EUROFUNG)-RELATED"/>
    <property type="match status" value="1"/>
</dbReference>
<dbReference type="GO" id="GO:0005506">
    <property type="term" value="F:iron ion binding"/>
    <property type="evidence" value="ECO:0007669"/>
    <property type="project" value="InterPro"/>
</dbReference>
<keyword evidence="8 10" id="KW-0503">Monooxygenase</keyword>